<dbReference type="GO" id="GO:0031012">
    <property type="term" value="C:extracellular matrix"/>
    <property type="evidence" value="ECO:0007669"/>
    <property type="project" value="TreeGrafter"/>
</dbReference>
<feature type="chain" id="PRO_5036402473" evidence="4">
    <location>
        <begin position="30"/>
        <end position="600"/>
    </location>
</feature>
<dbReference type="Gene3D" id="3.80.10.10">
    <property type="entry name" value="Ribonuclease Inhibitor"/>
    <property type="match status" value="5"/>
</dbReference>
<dbReference type="AlphaFoldDB" id="A0A7R8XAB7"/>
<protein>
    <submittedName>
        <fullName evidence="5">Uncharacterized protein</fullName>
    </submittedName>
</protein>
<dbReference type="SMART" id="SM00365">
    <property type="entry name" value="LRR_SD22"/>
    <property type="match status" value="3"/>
</dbReference>
<accession>A0A7R8XAB7</accession>
<sequence length="600" mass="68754">MASVNVAVIEVFVILGQCLLLVFPQSAPSQKNGICNVRGSKLLCLNVTHLPKHLPKNIDYIHVIDSNLDRLEQEDLNSASVETLKFERNVIGELTEGAFRLLPNLKSLHMSDNRIHANLTWCLFFDLDNLTSLDLEGNRFNAESFSNLLTLKKTAAPMQYSKDFCRCETTADERNSSCSEELTVLPKLQFLRLSCNPFIILPSDIFLPLGQSPVVSLSLRTCQLLYIDNDTWAPLQHFQKVFLKNNKESKIDELARNIANMNLRTNISLDLSLNSLQEVPMAELAPLNSTLVELILTGNNFSIIRRSAFPQLHALVYLNLATCGIGTIEEGALATLPNLKYLDLSQNRLIKVHQAVMLPTLIFLRLDRNPYDESSCRWQRLHGDGNDENDYDYDDDFFVPIFEKMNRLRSLSFSWTHIKTREITKNMFAGLKELRKMELNKCHLRSIEARAFSALQYLQHLDLSGNQLEIDNDEVFSRLTSLSSLLLHDNRISFKGAKSPFKTLGSLLHLQLNKNFITHLTKDLFLGLENLETLILRDNNIRYWNWPVLGATRNLYSLRLSRNELMEVTEAMLTDFAILRKLDISENPFKCNCELHNFYR</sequence>
<feature type="signal peptide" evidence="4">
    <location>
        <begin position="1"/>
        <end position="29"/>
    </location>
</feature>
<dbReference type="Proteomes" id="UP000677054">
    <property type="component" value="Unassembled WGS sequence"/>
</dbReference>
<dbReference type="PROSITE" id="PS51450">
    <property type="entry name" value="LRR"/>
    <property type="match status" value="1"/>
</dbReference>
<dbReference type="SUPFAM" id="SSF52058">
    <property type="entry name" value="L domain-like"/>
    <property type="match status" value="2"/>
</dbReference>
<organism evidence="5">
    <name type="scientific">Darwinula stevensoni</name>
    <dbReference type="NCBI Taxonomy" id="69355"/>
    <lineage>
        <taxon>Eukaryota</taxon>
        <taxon>Metazoa</taxon>
        <taxon>Ecdysozoa</taxon>
        <taxon>Arthropoda</taxon>
        <taxon>Crustacea</taxon>
        <taxon>Oligostraca</taxon>
        <taxon>Ostracoda</taxon>
        <taxon>Podocopa</taxon>
        <taxon>Podocopida</taxon>
        <taxon>Darwinulocopina</taxon>
        <taxon>Darwinuloidea</taxon>
        <taxon>Darwinulidae</taxon>
        <taxon>Darwinula</taxon>
    </lineage>
</organism>
<name>A0A7R8XAB7_9CRUS</name>
<evidence type="ECO:0000256" key="1">
    <source>
        <dbReference type="ARBA" id="ARBA00022614"/>
    </source>
</evidence>
<dbReference type="GO" id="GO:0005615">
    <property type="term" value="C:extracellular space"/>
    <property type="evidence" value="ECO:0007669"/>
    <property type="project" value="TreeGrafter"/>
</dbReference>
<evidence type="ECO:0000313" key="6">
    <source>
        <dbReference type="Proteomes" id="UP000677054"/>
    </source>
</evidence>
<dbReference type="InterPro" id="IPR032675">
    <property type="entry name" value="LRR_dom_sf"/>
</dbReference>
<evidence type="ECO:0000256" key="4">
    <source>
        <dbReference type="SAM" id="SignalP"/>
    </source>
</evidence>
<evidence type="ECO:0000256" key="3">
    <source>
        <dbReference type="ARBA" id="ARBA00022737"/>
    </source>
</evidence>
<dbReference type="InterPro" id="IPR050328">
    <property type="entry name" value="Dev_Immune_Receptor"/>
</dbReference>
<proteinExistence type="predicted"/>
<dbReference type="SMART" id="SM00369">
    <property type="entry name" value="LRR_TYP"/>
    <property type="match status" value="13"/>
</dbReference>
<evidence type="ECO:0000256" key="2">
    <source>
        <dbReference type="ARBA" id="ARBA00022729"/>
    </source>
</evidence>
<dbReference type="PANTHER" id="PTHR24373:SF293">
    <property type="entry name" value="TOLL-LIKE RECEPTOR 3"/>
    <property type="match status" value="1"/>
</dbReference>
<dbReference type="OrthoDB" id="8400687at2759"/>
<gene>
    <name evidence="5" type="ORF">DSTB1V02_LOCUS3401</name>
</gene>
<dbReference type="PANTHER" id="PTHR24373">
    <property type="entry name" value="SLIT RELATED LEUCINE-RICH REPEAT NEURONAL PROTEIN"/>
    <property type="match status" value="1"/>
</dbReference>
<keyword evidence="6" id="KW-1185">Reference proteome</keyword>
<dbReference type="EMBL" id="LR899956">
    <property type="protein sequence ID" value="CAD7243483.1"/>
    <property type="molecule type" value="Genomic_DNA"/>
</dbReference>
<keyword evidence="1" id="KW-0433">Leucine-rich repeat</keyword>
<keyword evidence="3" id="KW-0677">Repeat</keyword>
<dbReference type="EMBL" id="CAJPEV010000439">
    <property type="protein sequence ID" value="CAG0885297.1"/>
    <property type="molecule type" value="Genomic_DNA"/>
</dbReference>
<reference evidence="5" key="1">
    <citation type="submission" date="2020-11" db="EMBL/GenBank/DDBJ databases">
        <authorList>
            <person name="Tran Van P."/>
        </authorList>
    </citation>
    <scope>NUCLEOTIDE SEQUENCE</scope>
</reference>
<evidence type="ECO:0000313" key="5">
    <source>
        <dbReference type="EMBL" id="CAD7243483.1"/>
    </source>
</evidence>
<dbReference type="InterPro" id="IPR001611">
    <property type="entry name" value="Leu-rich_rpt"/>
</dbReference>
<dbReference type="Pfam" id="PF13855">
    <property type="entry name" value="LRR_8"/>
    <property type="match status" value="4"/>
</dbReference>
<keyword evidence="2 4" id="KW-0732">Signal</keyword>
<dbReference type="InterPro" id="IPR003591">
    <property type="entry name" value="Leu-rich_rpt_typical-subtyp"/>
</dbReference>